<evidence type="ECO:0000313" key="5">
    <source>
        <dbReference type="Proteomes" id="UP000657177"/>
    </source>
</evidence>
<protein>
    <recommendedName>
        <fullName evidence="3">Cell division topological specificity factor</fullName>
    </recommendedName>
</protein>
<dbReference type="RefSeq" id="WP_181339959.1">
    <property type="nucleotide sequence ID" value="NZ_JAAKDE010000015.1"/>
</dbReference>
<evidence type="ECO:0000256" key="1">
    <source>
        <dbReference type="ARBA" id="ARBA00008168"/>
    </source>
</evidence>
<dbReference type="AlphaFoldDB" id="A0A8J6I1E6"/>
<reference evidence="4" key="1">
    <citation type="submission" date="2020-06" db="EMBL/GenBank/DDBJ databases">
        <title>Novel chitinolytic bacterium.</title>
        <authorList>
            <person name="Ungkulpasvich U."/>
            <person name="Kosugi A."/>
            <person name="Uke A."/>
        </authorList>
    </citation>
    <scope>NUCLEOTIDE SEQUENCE</scope>
    <source>
        <strain evidence="4">UUS1-1</strain>
    </source>
</reference>
<dbReference type="Pfam" id="PF03776">
    <property type="entry name" value="MinE"/>
    <property type="match status" value="1"/>
</dbReference>
<comment type="caution">
    <text evidence="4">The sequence shown here is derived from an EMBL/GenBank/DDBJ whole genome shotgun (WGS) entry which is preliminary data.</text>
</comment>
<comment type="function">
    <text evidence="2 3">Prevents the cell division inhibition by proteins MinC and MinD at internal division sites while permitting inhibition at polar sites. This ensures cell division at the proper site by restricting the formation of a division septum at the midpoint of the long axis of the cell.</text>
</comment>
<gene>
    <name evidence="3 4" type="primary">minE</name>
    <name evidence="4" type="ORF">G5B42_08090</name>
</gene>
<accession>A0A8J6I1E6</accession>
<dbReference type="EMBL" id="JAAKDE010000015">
    <property type="protein sequence ID" value="MBA2133498.1"/>
    <property type="molecule type" value="Genomic_DNA"/>
</dbReference>
<dbReference type="NCBIfam" id="TIGR01215">
    <property type="entry name" value="minE"/>
    <property type="match status" value="1"/>
</dbReference>
<name>A0A8J6I1E6_9FIRM</name>
<dbReference type="Gene3D" id="3.30.1070.10">
    <property type="entry name" value="Cell division topological specificity factor MinE"/>
    <property type="match status" value="1"/>
</dbReference>
<dbReference type="SUPFAM" id="SSF55229">
    <property type="entry name" value="Cell division protein MinE topological specificity domain"/>
    <property type="match status" value="1"/>
</dbReference>
<keyword evidence="5" id="KW-1185">Reference proteome</keyword>
<organism evidence="4 5">
    <name type="scientific">Capillibacterium thermochitinicola</name>
    <dbReference type="NCBI Taxonomy" id="2699427"/>
    <lineage>
        <taxon>Bacteria</taxon>
        <taxon>Bacillati</taxon>
        <taxon>Bacillota</taxon>
        <taxon>Capillibacterium</taxon>
    </lineage>
</organism>
<dbReference type="GO" id="GO:0051301">
    <property type="term" value="P:cell division"/>
    <property type="evidence" value="ECO:0007669"/>
    <property type="project" value="UniProtKB-KW"/>
</dbReference>
<comment type="similarity">
    <text evidence="1 3">Belongs to the MinE family.</text>
</comment>
<dbReference type="InterPro" id="IPR005527">
    <property type="entry name" value="MinE"/>
</dbReference>
<keyword evidence="3 4" id="KW-0132">Cell division</keyword>
<evidence type="ECO:0000256" key="2">
    <source>
        <dbReference type="ARBA" id="ARBA00025265"/>
    </source>
</evidence>
<dbReference type="InterPro" id="IPR036707">
    <property type="entry name" value="MinE_sf"/>
</dbReference>
<keyword evidence="3" id="KW-0131">Cell cycle</keyword>
<proteinExistence type="inferred from homology"/>
<dbReference type="Proteomes" id="UP000657177">
    <property type="component" value="Unassembled WGS sequence"/>
</dbReference>
<dbReference type="GO" id="GO:0032955">
    <property type="term" value="P:regulation of division septum assembly"/>
    <property type="evidence" value="ECO:0007669"/>
    <property type="project" value="InterPro"/>
</dbReference>
<sequence>MKLFREESPSKKQAVERLRLILVHDRAKVSTGLLEQLREEIINAISKYVEIKEEEIEIELNATETKAELVANIPVVRVRRAVE</sequence>
<dbReference type="HAMAP" id="MF_00262">
    <property type="entry name" value="MinE"/>
    <property type="match status" value="1"/>
</dbReference>
<evidence type="ECO:0000313" key="4">
    <source>
        <dbReference type="EMBL" id="MBA2133498.1"/>
    </source>
</evidence>
<evidence type="ECO:0000256" key="3">
    <source>
        <dbReference type="HAMAP-Rule" id="MF_00262"/>
    </source>
</evidence>